<protein>
    <submittedName>
        <fullName evidence="1">Uncharacterized protein</fullName>
    </submittedName>
</protein>
<accession>A0A7J7LR02</accession>
<keyword evidence="2" id="KW-1185">Reference proteome</keyword>
<reference evidence="1 2" key="1">
    <citation type="journal article" date="2020" name="IScience">
        <title>Genome Sequencing of the Endangered Kingdonia uniflora (Circaeasteraceae, Ranunculales) Reveals Potential Mechanisms of Evolutionary Specialization.</title>
        <authorList>
            <person name="Sun Y."/>
            <person name="Deng T."/>
            <person name="Zhang A."/>
            <person name="Moore M.J."/>
            <person name="Landis J.B."/>
            <person name="Lin N."/>
            <person name="Zhang H."/>
            <person name="Zhang X."/>
            <person name="Huang J."/>
            <person name="Zhang X."/>
            <person name="Sun H."/>
            <person name="Wang H."/>
        </authorList>
    </citation>
    <scope>NUCLEOTIDE SEQUENCE [LARGE SCALE GENOMIC DNA]</scope>
    <source>
        <strain evidence="1">TB1705</strain>
        <tissue evidence="1">Leaf</tissue>
    </source>
</reference>
<dbReference type="EMBL" id="JACGCM010002086">
    <property type="protein sequence ID" value="KAF6145075.1"/>
    <property type="molecule type" value="Genomic_DNA"/>
</dbReference>
<proteinExistence type="predicted"/>
<evidence type="ECO:0000313" key="2">
    <source>
        <dbReference type="Proteomes" id="UP000541444"/>
    </source>
</evidence>
<dbReference type="AlphaFoldDB" id="A0A7J7LR02"/>
<organism evidence="1 2">
    <name type="scientific">Kingdonia uniflora</name>
    <dbReference type="NCBI Taxonomy" id="39325"/>
    <lineage>
        <taxon>Eukaryota</taxon>
        <taxon>Viridiplantae</taxon>
        <taxon>Streptophyta</taxon>
        <taxon>Embryophyta</taxon>
        <taxon>Tracheophyta</taxon>
        <taxon>Spermatophyta</taxon>
        <taxon>Magnoliopsida</taxon>
        <taxon>Ranunculales</taxon>
        <taxon>Circaeasteraceae</taxon>
        <taxon>Kingdonia</taxon>
    </lineage>
</organism>
<sequence>MRVIFTVVFITHSSQCFISPMVSFFKLGNAITSAAELSPFFKTPKTSSPICETECNPNRYRSSRNSSLPRAGNTFKFLHDQISSLLSIIDLPSQFGNSIQLGNLEPL</sequence>
<evidence type="ECO:0000313" key="1">
    <source>
        <dbReference type="EMBL" id="KAF6145075.1"/>
    </source>
</evidence>
<dbReference type="Proteomes" id="UP000541444">
    <property type="component" value="Unassembled WGS sequence"/>
</dbReference>
<gene>
    <name evidence="1" type="ORF">GIB67_013426</name>
</gene>
<name>A0A7J7LR02_9MAGN</name>
<comment type="caution">
    <text evidence="1">The sequence shown here is derived from an EMBL/GenBank/DDBJ whole genome shotgun (WGS) entry which is preliminary data.</text>
</comment>